<dbReference type="CDD" id="cd07731">
    <property type="entry name" value="ComA-like_MBL-fold"/>
    <property type="match status" value="1"/>
</dbReference>
<dbReference type="InterPro" id="IPR052159">
    <property type="entry name" value="Competence_DNA_uptake"/>
</dbReference>
<dbReference type="SMART" id="SM00849">
    <property type="entry name" value="Lactamase_B"/>
    <property type="match status" value="1"/>
</dbReference>
<comment type="caution">
    <text evidence="3">The sequence shown here is derived from an EMBL/GenBank/DDBJ whole genome shotgun (WGS) entry which is preliminary data.</text>
</comment>
<keyword evidence="4" id="KW-1185">Reference proteome</keyword>
<feature type="domain" description="Metallo-beta-lactamase" evidence="2">
    <location>
        <begin position="41"/>
        <end position="244"/>
    </location>
</feature>
<reference evidence="3 4" key="1">
    <citation type="journal article" date="2016" name="Int. J. Syst. Evol. Microbiol.">
        <title>Acidipila dinghuensis sp. nov., an acidobacterium isolated from forest soil.</title>
        <authorList>
            <person name="Jiang Y.W."/>
            <person name="Wang J."/>
            <person name="Chen M.H."/>
            <person name="Lv Y.Y."/>
            <person name="Qiu L.H."/>
        </authorList>
    </citation>
    <scope>NUCLEOTIDE SEQUENCE [LARGE SCALE GENOMIC DNA]</scope>
    <source>
        <strain evidence="3 4">DHOF10</strain>
    </source>
</reference>
<evidence type="ECO:0000313" key="4">
    <source>
        <dbReference type="Proteomes" id="UP000290253"/>
    </source>
</evidence>
<evidence type="ECO:0000313" key="3">
    <source>
        <dbReference type="EMBL" id="RXS98257.1"/>
    </source>
</evidence>
<dbReference type="InterPro" id="IPR001279">
    <property type="entry name" value="Metallo-B-lactamas"/>
</dbReference>
<dbReference type="InterPro" id="IPR035681">
    <property type="entry name" value="ComA-like_MBL"/>
</dbReference>
<name>A0A4Q1SLD2_9BACT</name>
<dbReference type="InterPro" id="IPR036866">
    <property type="entry name" value="RibonucZ/Hydroxyglut_hydro"/>
</dbReference>
<dbReference type="OrthoDB" id="9761531at2"/>
<dbReference type="Proteomes" id="UP000290253">
    <property type="component" value="Unassembled WGS sequence"/>
</dbReference>
<dbReference type="EMBL" id="SDMK01000001">
    <property type="protein sequence ID" value="RXS98257.1"/>
    <property type="molecule type" value="Genomic_DNA"/>
</dbReference>
<feature type="chain" id="PRO_5021012233" evidence="1">
    <location>
        <begin position="27"/>
        <end position="347"/>
    </location>
</feature>
<keyword evidence="1" id="KW-0732">Signal</keyword>
<sequence>MRIRAAIRTLSLCAALLGCVAVPAFSQTGSPLQMYFIDVEGGQSTLLVTPEHGSLLIDTGWPDNAGRDADRIVAAAKDAGITRIDTVLLTHYHVDHTGGVPQLVAKIPVGTFIYHGPNRETGDKPTVDAATAFEKVLATGKYKTIIPKPGDLLPIPGLKVQVISADGQLIAQPLPGAGAANAYCAQSEIRPPDQTENARSLGVEMTYGKTRILDLGDLTWDKERALMCPANRLGHVDLLVVSHHGWYQSSSPALVYAITPRVAIMDNGAKKGGSTPTLQTIKKTPGLEALWQLHYSEEGGAANNVDAARIANLPGTDTGYFLKASIYRNGEIDVLNARTSAVVKYPK</sequence>
<dbReference type="Pfam" id="PF00753">
    <property type="entry name" value="Lactamase_B"/>
    <property type="match status" value="1"/>
</dbReference>
<dbReference type="PANTHER" id="PTHR30619">
    <property type="entry name" value="DNA INTERNALIZATION/COMPETENCE PROTEIN COMEC/REC2"/>
    <property type="match status" value="1"/>
</dbReference>
<evidence type="ECO:0000259" key="2">
    <source>
        <dbReference type="SMART" id="SM00849"/>
    </source>
</evidence>
<dbReference type="PANTHER" id="PTHR30619:SF1">
    <property type="entry name" value="RECOMBINATION PROTEIN 2"/>
    <property type="match status" value="1"/>
</dbReference>
<dbReference type="Gene3D" id="3.60.15.10">
    <property type="entry name" value="Ribonuclease Z/Hydroxyacylglutathione hydrolase-like"/>
    <property type="match status" value="1"/>
</dbReference>
<proteinExistence type="predicted"/>
<accession>A0A4Q1SLD2</accession>
<dbReference type="SUPFAM" id="SSF56281">
    <property type="entry name" value="Metallo-hydrolase/oxidoreductase"/>
    <property type="match status" value="1"/>
</dbReference>
<dbReference type="GO" id="GO:0016787">
    <property type="term" value="F:hydrolase activity"/>
    <property type="evidence" value="ECO:0007669"/>
    <property type="project" value="UniProtKB-KW"/>
</dbReference>
<protein>
    <submittedName>
        <fullName evidence="3">MBL fold metallo-hydrolase</fullName>
    </submittedName>
</protein>
<dbReference type="AlphaFoldDB" id="A0A4Q1SLD2"/>
<evidence type="ECO:0000256" key="1">
    <source>
        <dbReference type="SAM" id="SignalP"/>
    </source>
</evidence>
<dbReference type="PROSITE" id="PS51257">
    <property type="entry name" value="PROKAR_LIPOPROTEIN"/>
    <property type="match status" value="1"/>
</dbReference>
<keyword evidence="3" id="KW-0378">Hydrolase</keyword>
<organism evidence="3 4">
    <name type="scientific">Silvibacterium dinghuense</name>
    <dbReference type="NCBI Taxonomy" id="1560006"/>
    <lineage>
        <taxon>Bacteria</taxon>
        <taxon>Pseudomonadati</taxon>
        <taxon>Acidobacteriota</taxon>
        <taxon>Terriglobia</taxon>
        <taxon>Terriglobales</taxon>
        <taxon>Acidobacteriaceae</taxon>
        <taxon>Silvibacterium</taxon>
    </lineage>
</organism>
<feature type="signal peptide" evidence="1">
    <location>
        <begin position="1"/>
        <end position="26"/>
    </location>
</feature>
<gene>
    <name evidence="3" type="ORF">ESZ00_09310</name>
</gene>